<proteinExistence type="predicted"/>
<evidence type="ECO:0000313" key="3">
    <source>
        <dbReference type="Proteomes" id="UP000232412"/>
    </source>
</evidence>
<feature type="transmembrane region" description="Helical" evidence="1">
    <location>
        <begin position="129"/>
        <end position="150"/>
    </location>
</feature>
<keyword evidence="3" id="KW-1185">Reference proteome</keyword>
<keyword evidence="1" id="KW-0472">Membrane</keyword>
<dbReference type="RefSeq" id="WP_133124058.1">
    <property type="nucleotide sequence ID" value="NZ_FRFC01000003.1"/>
</dbReference>
<feature type="transmembrane region" description="Helical" evidence="1">
    <location>
        <begin position="42"/>
        <end position="75"/>
    </location>
</feature>
<evidence type="ECO:0008006" key="4">
    <source>
        <dbReference type="Google" id="ProtNLM"/>
    </source>
</evidence>
<organism evidence="2 3">
    <name type="scientific">Nitrosotalea sinensis</name>
    <dbReference type="NCBI Taxonomy" id="1499975"/>
    <lineage>
        <taxon>Archaea</taxon>
        <taxon>Nitrososphaerota</taxon>
        <taxon>Nitrososphaeria</taxon>
        <taxon>Nitrosotaleales</taxon>
        <taxon>Nitrosotaleaceae</taxon>
        <taxon>Nitrosotalea</taxon>
    </lineage>
</organism>
<reference evidence="3" key="1">
    <citation type="submission" date="2016-12" db="EMBL/GenBank/DDBJ databases">
        <authorList>
            <person name="Herbold C."/>
        </authorList>
    </citation>
    <scope>NUCLEOTIDE SEQUENCE [LARGE SCALE GENOMIC DNA]</scope>
</reference>
<dbReference type="AlphaFoldDB" id="A0A2H1EGH9"/>
<feature type="transmembrane region" description="Helical" evidence="1">
    <location>
        <begin position="200"/>
        <end position="219"/>
    </location>
</feature>
<keyword evidence="1" id="KW-0812">Transmembrane</keyword>
<feature type="transmembrane region" description="Helical" evidence="1">
    <location>
        <begin position="81"/>
        <end position="100"/>
    </location>
</feature>
<dbReference type="Proteomes" id="UP000232412">
    <property type="component" value="Unassembled WGS sequence"/>
</dbReference>
<keyword evidence="1" id="KW-1133">Transmembrane helix</keyword>
<protein>
    <recommendedName>
        <fullName evidence="4">High-affinity nickel-transporter</fullName>
    </recommendedName>
</protein>
<accession>A0A2H1EGH9</accession>
<evidence type="ECO:0000313" key="2">
    <source>
        <dbReference type="EMBL" id="SHO45394.1"/>
    </source>
</evidence>
<feature type="transmembrane region" description="Helical" evidence="1">
    <location>
        <begin position="6"/>
        <end position="30"/>
    </location>
</feature>
<evidence type="ECO:0000256" key="1">
    <source>
        <dbReference type="SAM" id="Phobius"/>
    </source>
</evidence>
<name>A0A2H1EGH9_9ARCH</name>
<gene>
    <name evidence="2" type="ORF">NSIN_20643</name>
</gene>
<dbReference type="OrthoDB" id="11985at2157"/>
<sequence>MIHPLTYVIGAAVVGILHMSAPDHWLTLCVLAQNKRWAPKKLFGISLVTAIGHVALSIGMGLAVVAVGLLISHLIARYLDMMIGIIMASAGLAVGVVSLLKKEHHHHHGEHDDHNHDHDIKSRNLSQKIGYFAILGAALSPDPSIIPIYLSAISSGFYFALELSVVFAAASILTMLLLVQLGKFGLAKTFARIPAKYNDSMVGFVIAAIGIYILVSSYVG</sequence>
<feature type="transmembrane region" description="Helical" evidence="1">
    <location>
        <begin position="156"/>
        <end position="179"/>
    </location>
</feature>
<dbReference type="EMBL" id="FRFC01000003">
    <property type="protein sequence ID" value="SHO45394.1"/>
    <property type="molecule type" value="Genomic_DNA"/>
</dbReference>